<reference evidence="15" key="1">
    <citation type="submission" date="2022-07" db="EMBL/GenBank/DDBJ databases">
        <title>Genome Sequence of Leucocoprinus birnbaumii.</title>
        <authorList>
            <person name="Buettner E."/>
        </authorList>
    </citation>
    <scope>NUCLEOTIDE SEQUENCE</scope>
    <source>
        <strain evidence="15">VT141</strain>
    </source>
</reference>
<dbReference type="FunFam" id="3.30.450.60:FF:000003">
    <property type="entry name" value="Coatomer subunit delta"/>
    <property type="match status" value="1"/>
</dbReference>
<feature type="transmembrane region" description="Helical" evidence="13">
    <location>
        <begin position="156"/>
        <end position="182"/>
    </location>
</feature>
<feature type="transmembrane region" description="Helical" evidence="13">
    <location>
        <begin position="34"/>
        <end position="54"/>
    </location>
</feature>
<keyword evidence="7 11" id="KW-0653">Protein transport</keyword>
<dbReference type="InterPro" id="IPR028565">
    <property type="entry name" value="MHD"/>
</dbReference>
<comment type="subunit">
    <text evidence="3 11">Oligomeric complex that consists of at least the alpha, beta, beta', gamma, delta, epsilon and zeta subunits.</text>
</comment>
<feature type="compositionally biased region" description="Basic and acidic residues" evidence="12">
    <location>
        <begin position="438"/>
        <end position="447"/>
    </location>
</feature>
<keyword evidence="13" id="KW-1133">Transmembrane helix</keyword>
<dbReference type="Proteomes" id="UP001213000">
    <property type="component" value="Unassembled WGS sequence"/>
</dbReference>
<feature type="compositionally biased region" description="Gly residues" evidence="12">
    <location>
        <begin position="451"/>
        <end position="460"/>
    </location>
</feature>
<comment type="similarity">
    <text evidence="2 11">Belongs to the adaptor complexes medium subunit family. Delta-COP subfamily.</text>
</comment>
<evidence type="ECO:0000256" key="5">
    <source>
        <dbReference type="ARBA" id="ARBA00022490"/>
    </source>
</evidence>
<evidence type="ECO:0000256" key="9">
    <source>
        <dbReference type="ARBA" id="ARBA00023136"/>
    </source>
</evidence>
<dbReference type="InterPro" id="IPR011012">
    <property type="entry name" value="Longin-like_dom_sf"/>
</dbReference>
<evidence type="ECO:0000256" key="8">
    <source>
        <dbReference type="ARBA" id="ARBA00023034"/>
    </source>
</evidence>
<dbReference type="GO" id="GO:0006888">
    <property type="term" value="P:endoplasmic reticulum to Golgi vesicle-mediated transport"/>
    <property type="evidence" value="ECO:0007669"/>
    <property type="project" value="TreeGrafter"/>
</dbReference>
<feature type="region of interest" description="Disordered" evidence="12">
    <location>
        <begin position="477"/>
        <end position="505"/>
    </location>
</feature>
<keyword evidence="4 11" id="KW-0813">Transport</keyword>
<evidence type="ECO:0000259" key="14">
    <source>
        <dbReference type="PROSITE" id="PS51072"/>
    </source>
</evidence>
<dbReference type="PANTHER" id="PTHR10121:SF0">
    <property type="entry name" value="COATOMER SUBUNIT DELTA"/>
    <property type="match status" value="1"/>
</dbReference>
<evidence type="ECO:0000256" key="10">
    <source>
        <dbReference type="ARBA" id="ARBA00023329"/>
    </source>
</evidence>
<comment type="function">
    <text evidence="11">The coatomer is a cytosolic protein complex that binds to dilysine motifs and reversibly associates with Golgi non-clathrin-coated vesicles, which further mediate biosynthetic protein transport from the ER, via the Golgi up to the trans Golgi network.</text>
</comment>
<dbReference type="GO" id="GO:0051645">
    <property type="term" value="P:Golgi localization"/>
    <property type="evidence" value="ECO:0007669"/>
    <property type="project" value="TreeGrafter"/>
</dbReference>
<protein>
    <recommendedName>
        <fullName evidence="11">Coatomer subunit delta</fullName>
    </recommendedName>
</protein>
<evidence type="ECO:0000256" key="1">
    <source>
        <dbReference type="ARBA" id="ARBA00004255"/>
    </source>
</evidence>
<evidence type="ECO:0000256" key="11">
    <source>
        <dbReference type="RuleBase" id="RU366052"/>
    </source>
</evidence>
<dbReference type="InterPro" id="IPR036168">
    <property type="entry name" value="AP2_Mu_C_sf"/>
</dbReference>
<feature type="region of interest" description="Disordered" evidence="12">
    <location>
        <begin position="438"/>
        <end position="460"/>
    </location>
</feature>
<accession>A0AAD5VUT8</accession>
<dbReference type="GO" id="GO:0015031">
    <property type="term" value="P:protein transport"/>
    <property type="evidence" value="ECO:0007669"/>
    <property type="project" value="UniProtKB-KW"/>
</dbReference>
<dbReference type="Gene3D" id="2.60.40.1170">
    <property type="entry name" value="Mu homology domain, subdomain B"/>
    <property type="match status" value="2"/>
</dbReference>
<evidence type="ECO:0000313" key="16">
    <source>
        <dbReference type="Proteomes" id="UP001213000"/>
    </source>
</evidence>
<sequence>MAGMGLNLNTPMTEARFIQGGHGPAEWVDPAWDAIAKCLVANTIALLADTILMYRLWSIYGKGARTIMYIPIFLWLGGIVCTVLQLYLQLQHIKNPDFGPYKWANINMNIGPGIALIPFWGSTIALNGYCTTILVWRIWAASKRGTNHSVSKQLQFLVRVLMESGVLYFTISLAHFFAWFGFNNFAIQMLGSINTTIIGIADNLIIIRTSQGRAEGEEVNNSAPKVVMTDKFSSKAMMVPVSPGMDSNMTEDEGTLYRRLCNAHIRGSEPIIMVVLAASICTKGGKPVISRQFRDMTRARIESLLASFPKLIPTNTQHTSVETAEVRFVYQPLEDLYILLITNKASNILQDIDTLHLFARVVSDLCRSADEREILKNSFELLGAFDEIVSLGYKENVNLMQVRSVLEMESHEEKIQEIIARNKEAEAKEELKRRAKQLEMQRREQQRRAAAGGGNSGGFGGGISGYAPVPRFEAPEPISHTPSHVSSNTASTPARTPAFKGSGMKLGAKKTKQAELLDALGGDVLASTVGVDLSAPATPAVAEPPVSQKANDGRGSLPEVEKESVHILIKEQLSLQLLRDGGVQSMELKGDMNLQISDAAFAQIRIALAPSTTDFGGKNLQYKQHPNVAKFGPGQERIVALKDSSRSFPVNQSLAVLRWRYAGTDESNVPLSINCWPTPSNDGTVEVSIEYELENESISLYDTVISIPLPDGSYPTVTSHTGEWALDPSSHSISWKIPYITADDDSKSGSLIFTVGGDDAGAFFPVEVNFTAQGSLAGLEVAKVTQVEGGDEVAFSVDAYLTAEDFLLVFAGTKCFHLPSPLALTPLSRHALFSSMKIFPQKSIFERLPVELVDEIARYSAPCVLQTLCLVSKRTGDVATRRLYHTIVLEKRRNAILCFDTLTKRREVASCVRRMAILFLLHCRFLTTCLPRIISFSWSSCIFATVTLGVHLHRKKFSLSNGLRLRLPILSGVSHPRLFGNFYRLAADALNCTRNLLALDISGLALLLTLIANTTFPRLTEVKLPYSTSLTTFLETNRHLLKAIIIEGPILIVPGSSTLSSCQDFRNVEIPQLQAFVGPCNVIPYVIPGSNVQFLTVCWESQFEPERVEEIVRCIAESKGEVVGMDNLVLGWNPALLGVVAECVPRIERLRIRNVCPLPSAELIKEYLLYLEEGLQKFERLHTLAITLLFNPYEYRLEDLDHEYDLLRRWASLVPTLAVCTLPSMTRWMRITDDHWFPFVDTQVDPHKKLKLHWLLRGFKNGTYPKELFAQISGGMNFDDVEPLVHLGDYSEDEEDDDDDDDDDDFWEDEDDTDDVDSERDWEDGEVDWDEGEDDETLDWGGNDGEGH</sequence>
<comment type="caution">
    <text evidence="15">The sequence shown here is derived from an EMBL/GenBank/DDBJ whole genome shotgun (WGS) entry which is preliminary data.</text>
</comment>
<keyword evidence="16" id="KW-1185">Reference proteome</keyword>
<dbReference type="InterPro" id="IPR027059">
    <property type="entry name" value="Coatomer_dsu"/>
</dbReference>
<keyword evidence="6 11" id="KW-0931">ER-Golgi transport</keyword>
<evidence type="ECO:0000256" key="2">
    <source>
        <dbReference type="ARBA" id="ARBA00010516"/>
    </source>
</evidence>
<evidence type="ECO:0000256" key="7">
    <source>
        <dbReference type="ARBA" id="ARBA00022927"/>
    </source>
</evidence>
<dbReference type="CDD" id="cd09254">
    <property type="entry name" value="AP_delta-COPI_MHD"/>
    <property type="match status" value="1"/>
</dbReference>
<dbReference type="SUPFAM" id="SSF64356">
    <property type="entry name" value="SNARE-like"/>
    <property type="match status" value="1"/>
</dbReference>
<proteinExistence type="inferred from homology"/>
<dbReference type="Gene3D" id="3.30.450.60">
    <property type="match status" value="1"/>
</dbReference>
<dbReference type="SUPFAM" id="SSF48371">
    <property type="entry name" value="ARM repeat"/>
    <property type="match status" value="1"/>
</dbReference>
<feature type="transmembrane region" description="Helical" evidence="13">
    <location>
        <begin position="66"/>
        <end position="90"/>
    </location>
</feature>
<evidence type="ECO:0000256" key="6">
    <source>
        <dbReference type="ARBA" id="ARBA00022892"/>
    </source>
</evidence>
<dbReference type="Pfam" id="PF00928">
    <property type="entry name" value="Adap_comp_sub"/>
    <property type="match status" value="1"/>
</dbReference>
<feature type="region of interest" description="Disordered" evidence="12">
    <location>
        <begin position="1289"/>
        <end position="1348"/>
    </location>
</feature>
<dbReference type="EMBL" id="JANIEX010000339">
    <property type="protein sequence ID" value="KAJ3568548.1"/>
    <property type="molecule type" value="Genomic_DNA"/>
</dbReference>
<feature type="compositionally biased region" description="Polar residues" evidence="12">
    <location>
        <begin position="480"/>
        <end position="494"/>
    </location>
</feature>
<keyword evidence="8 11" id="KW-0333">Golgi apparatus</keyword>
<dbReference type="PANTHER" id="PTHR10121">
    <property type="entry name" value="COATOMER SUBUNIT DELTA"/>
    <property type="match status" value="1"/>
</dbReference>
<feature type="transmembrane region" description="Helical" evidence="13">
    <location>
        <begin position="110"/>
        <end position="136"/>
    </location>
</feature>
<evidence type="ECO:0000256" key="12">
    <source>
        <dbReference type="SAM" id="MobiDB-lite"/>
    </source>
</evidence>
<dbReference type="InterPro" id="IPR022775">
    <property type="entry name" value="AP_mu_sigma_su"/>
</dbReference>
<evidence type="ECO:0000313" key="15">
    <source>
        <dbReference type="EMBL" id="KAJ3568548.1"/>
    </source>
</evidence>
<gene>
    <name evidence="15" type="ORF">NP233_g5641</name>
</gene>
<dbReference type="PROSITE" id="PS51072">
    <property type="entry name" value="MHD"/>
    <property type="match status" value="1"/>
</dbReference>
<feature type="region of interest" description="Disordered" evidence="12">
    <location>
        <begin position="538"/>
        <end position="558"/>
    </location>
</feature>
<dbReference type="GO" id="GO:0030126">
    <property type="term" value="C:COPI vesicle coat"/>
    <property type="evidence" value="ECO:0007669"/>
    <property type="project" value="UniProtKB-UniRule"/>
</dbReference>
<evidence type="ECO:0000256" key="3">
    <source>
        <dbReference type="ARBA" id="ARBA00011775"/>
    </source>
</evidence>
<keyword evidence="13" id="KW-0812">Transmembrane</keyword>
<dbReference type="Pfam" id="PF01217">
    <property type="entry name" value="Clat_adaptor_s"/>
    <property type="match status" value="1"/>
</dbReference>
<feature type="compositionally biased region" description="Acidic residues" evidence="12">
    <location>
        <begin position="1290"/>
        <end position="1338"/>
    </location>
</feature>
<keyword evidence="9 11" id="KW-0472">Membrane</keyword>
<evidence type="ECO:0000256" key="13">
    <source>
        <dbReference type="SAM" id="Phobius"/>
    </source>
</evidence>
<dbReference type="GO" id="GO:0000139">
    <property type="term" value="C:Golgi membrane"/>
    <property type="evidence" value="ECO:0007669"/>
    <property type="project" value="UniProtKB-SubCell"/>
</dbReference>
<dbReference type="InterPro" id="IPR016024">
    <property type="entry name" value="ARM-type_fold"/>
</dbReference>
<feature type="domain" description="MHD" evidence="14">
    <location>
        <begin position="562"/>
        <end position="809"/>
    </location>
</feature>
<name>A0AAD5VUT8_9AGAR</name>
<organism evidence="15 16">
    <name type="scientific">Leucocoprinus birnbaumii</name>
    <dbReference type="NCBI Taxonomy" id="56174"/>
    <lineage>
        <taxon>Eukaryota</taxon>
        <taxon>Fungi</taxon>
        <taxon>Dikarya</taxon>
        <taxon>Basidiomycota</taxon>
        <taxon>Agaricomycotina</taxon>
        <taxon>Agaricomycetes</taxon>
        <taxon>Agaricomycetidae</taxon>
        <taxon>Agaricales</taxon>
        <taxon>Agaricineae</taxon>
        <taxon>Agaricaceae</taxon>
        <taxon>Leucocoprinus</taxon>
    </lineage>
</organism>
<evidence type="ECO:0000256" key="4">
    <source>
        <dbReference type="ARBA" id="ARBA00022448"/>
    </source>
</evidence>
<dbReference type="CDD" id="cd14830">
    <property type="entry name" value="Delta_COP_N"/>
    <property type="match status" value="1"/>
</dbReference>
<keyword evidence="5 11" id="KW-0963">Cytoplasm</keyword>
<dbReference type="GO" id="GO:0006890">
    <property type="term" value="P:retrograde vesicle-mediated transport, Golgi to endoplasmic reticulum"/>
    <property type="evidence" value="ECO:0007669"/>
    <property type="project" value="UniProtKB-UniRule"/>
</dbReference>
<comment type="subcellular location">
    <subcellularLocation>
        <location evidence="11">Cytoplasm</location>
    </subcellularLocation>
    <subcellularLocation>
        <location evidence="1 11">Golgi apparatus membrane</location>
        <topology evidence="1 11">Peripheral membrane protein</topology>
        <orientation evidence="1 11">Cytoplasmic side</orientation>
    </subcellularLocation>
    <subcellularLocation>
        <location evidence="11">Cytoplasmic vesicle</location>
        <location evidence="11">COPI-coated vesicle membrane</location>
        <topology evidence="11">Peripheral membrane protein</topology>
        <orientation evidence="11">Cytoplasmic side</orientation>
    </subcellularLocation>
</comment>
<dbReference type="SUPFAM" id="SSF49447">
    <property type="entry name" value="Second domain of Mu2 adaptin subunit (ap50) of ap2 adaptor"/>
    <property type="match status" value="1"/>
</dbReference>
<keyword evidence="10" id="KW-0968">Cytoplasmic vesicle</keyword>